<dbReference type="Proteomes" id="UP000664859">
    <property type="component" value="Unassembled WGS sequence"/>
</dbReference>
<accession>A0A835Z6P7</accession>
<dbReference type="AlphaFoldDB" id="A0A835Z6P7"/>
<dbReference type="EMBL" id="JAFCMP010000079">
    <property type="protein sequence ID" value="KAG5188025.1"/>
    <property type="molecule type" value="Genomic_DNA"/>
</dbReference>
<evidence type="ECO:0000313" key="1">
    <source>
        <dbReference type="EMBL" id="KAG5188025.1"/>
    </source>
</evidence>
<reference evidence="1" key="1">
    <citation type="submission" date="2021-02" db="EMBL/GenBank/DDBJ databases">
        <title>First Annotated Genome of the Yellow-green Alga Tribonema minus.</title>
        <authorList>
            <person name="Mahan K.M."/>
        </authorList>
    </citation>
    <scope>NUCLEOTIDE SEQUENCE</scope>
    <source>
        <strain evidence="1">UTEX B ZZ1240</strain>
    </source>
</reference>
<keyword evidence="2" id="KW-1185">Reference proteome</keyword>
<evidence type="ECO:0008006" key="3">
    <source>
        <dbReference type="Google" id="ProtNLM"/>
    </source>
</evidence>
<organism evidence="1 2">
    <name type="scientific">Tribonema minus</name>
    <dbReference type="NCBI Taxonomy" id="303371"/>
    <lineage>
        <taxon>Eukaryota</taxon>
        <taxon>Sar</taxon>
        <taxon>Stramenopiles</taxon>
        <taxon>Ochrophyta</taxon>
        <taxon>PX clade</taxon>
        <taxon>Xanthophyceae</taxon>
        <taxon>Tribonematales</taxon>
        <taxon>Tribonemataceae</taxon>
        <taxon>Tribonema</taxon>
    </lineage>
</organism>
<gene>
    <name evidence="1" type="ORF">JKP88DRAFT_347965</name>
</gene>
<evidence type="ECO:0000313" key="2">
    <source>
        <dbReference type="Proteomes" id="UP000664859"/>
    </source>
</evidence>
<comment type="caution">
    <text evidence="1">The sequence shown here is derived from an EMBL/GenBank/DDBJ whole genome shotgun (WGS) entry which is preliminary data.</text>
</comment>
<sequence length="429" mass="46557">MKDDGRSGTATPGLVGLDSELYGLHAVATQLSAAGEQFSGMEAVLAQLPAARDRRLGVRTKKPRFSSAQGARSAVLDDPLLLGHVLQFAGRSRWLYIAGVSPHWRGVYMATCAQHFGFEHLAKTAWRETLCRVETLIVAADAGALEPRQQRALREQLGRWGTRATLACATGVGFGLELDGSMLVSAARSGRPDWFVHLGNLLKESDDDGFETKHLLAAAAAAAARGDEGVMLEWIAQEGSDDLPTWIVPGLASIAARCGHLETLRWVVDSDCWVFEVDDGAFVQHIGYHVDADAHGYFTRIWDNGASRYATLVETAVRAGRLQIVRWVLDHVDVEQSVDTVILALSSRKPAVARLLLSKWSFEESHASRSAAVASLAANRFCTVALLQWAREHGMGDWSPETLAIMVASAESVRNAAVATWLRSLDGVH</sequence>
<protein>
    <recommendedName>
        <fullName evidence="3">Ankyrin repeat domain-containing protein</fullName>
    </recommendedName>
</protein>
<name>A0A835Z6P7_9STRA</name>
<proteinExistence type="predicted"/>